<evidence type="ECO:0000313" key="7">
    <source>
        <dbReference type="EMBL" id="PAP75595.1"/>
    </source>
</evidence>
<keyword evidence="1" id="KW-0028">Amino-acid biosynthesis</keyword>
<dbReference type="SUPFAM" id="SSF46548">
    <property type="entry name" value="alpha-helical ferredoxin"/>
    <property type="match status" value="1"/>
</dbReference>
<dbReference type="InterPro" id="IPR028261">
    <property type="entry name" value="DPD_II"/>
</dbReference>
<gene>
    <name evidence="7" type="primary">gltD</name>
    <name evidence="7" type="ORF">BSZ37_03660</name>
</gene>
<dbReference type="PANTHER" id="PTHR43100">
    <property type="entry name" value="GLUTAMATE SYNTHASE [NADPH] SMALL CHAIN"/>
    <property type="match status" value="1"/>
</dbReference>
<comment type="caution">
    <text evidence="7">The sequence shown here is derived from an EMBL/GenBank/DDBJ whole genome shotgun (WGS) entry which is preliminary data.</text>
</comment>
<accession>A0A271IY11</accession>
<dbReference type="OrthoDB" id="9803192at2"/>
<reference evidence="7 8" key="1">
    <citation type="submission" date="2016-11" db="EMBL/GenBank/DDBJ databases">
        <title>Study of marine rhodopsin-containing bacteria.</title>
        <authorList>
            <person name="Yoshizawa S."/>
            <person name="Kumagai Y."/>
            <person name="Kogure K."/>
        </authorList>
    </citation>
    <scope>NUCLEOTIDE SEQUENCE [LARGE SCALE GENOMIC DNA]</scope>
    <source>
        <strain evidence="7 8">SAORIC-28</strain>
    </source>
</reference>
<dbReference type="InterPro" id="IPR051394">
    <property type="entry name" value="Glutamate_Synthase"/>
</dbReference>
<protein>
    <submittedName>
        <fullName evidence="7">Glutamate synthase</fullName>
    </submittedName>
</protein>
<dbReference type="Proteomes" id="UP000216339">
    <property type="component" value="Unassembled WGS sequence"/>
</dbReference>
<evidence type="ECO:0000256" key="3">
    <source>
        <dbReference type="ARBA" id="ARBA00023164"/>
    </source>
</evidence>
<dbReference type="InterPro" id="IPR017896">
    <property type="entry name" value="4Fe4S_Fe-S-bd"/>
</dbReference>
<dbReference type="GO" id="GO:0006537">
    <property type="term" value="P:glutamate biosynthetic process"/>
    <property type="evidence" value="ECO:0007669"/>
    <property type="project" value="UniProtKB-KW"/>
</dbReference>
<dbReference type="SUPFAM" id="SSF51971">
    <property type="entry name" value="Nucleotide-binding domain"/>
    <property type="match status" value="2"/>
</dbReference>
<dbReference type="PRINTS" id="PR00419">
    <property type="entry name" value="ADXRDTASE"/>
</dbReference>
<sequence>MSSTFDFLSLPRRTAPRRAVDERLADNLPVELPLLAPEVTVQARRCMDCGVPFCQSGCPLGNPIPDFNEAVRDGRWREAYDVLSRTNNFPEFTGRICPAPCEQACVLGLIEEPVTIEQIERTIGEQAFDEGWIQPITGVPPTGKRVAVIGSGPAGLAAAAQLATVGHAVTVFERDDRPGGLLRYGVPDFKLSKEVVERRIDVMRASGIAFECGVEVGRDVTYGELRETYDAVVIATGATRAHDLPVPGRDLDGVHTAWDYLTSHARCVAGDCEAPEISAAGKRVLVIGGGDTASDCIGVAHRQGAVSIVSFQITERPPERVPRGSVWPFQSPALSTSSSHEEGGDRIWSVSAQEFIGDGRVERVRTLDATVDLSAGFHVEEIDGTDRFWNADLVVIAIGYAGPETEALTAQTGVGLDGRGRVQATEFATAEDGVFVAGDAQRGASLVVWAISEGREAARAVDVYLRGASPLPTKGAGDLPRA</sequence>
<name>A0A271IY11_9BACT</name>
<dbReference type="Gene3D" id="3.50.50.60">
    <property type="entry name" value="FAD/NAD(P)-binding domain"/>
    <property type="match status" value="2"/>
</dbReference>
<evidence type="ECO:0000256" key="4">
    <source>
        <dbReference type="ARBA" id="ARBA00029440"/>
    </source>
</evidence>
<evidence type="ECO:0000313" key="8">
    <source>
        <dbReference type="Proteomes" id="UP000216339"/>
    </source>
</evidence>
<feature type="domain" description="4Fe-4S ferredoxin-type" evidence="6">
    <location>
        <begin position="37"/>
        <end position="68"/>
    </location>
</feature>
<dbReference type="NCBIfam" id="TIGR01317">
    <property type="entry name" value="GOGAT_sm_gam"/>
    <property type="match status" value="1"/>
</dbReference>
<dbReference type="InterPro" id="IPR006005">
    <property type="entry name" value="Glut_synth_ssu1"/>
</dbReference>
<dbReference type="InterPro" id="IPR009051">
    <property type="entry name" value="Helical_ferredxn"/>
</dbReference>
<dbReference type="Gene3D" id="1.10.1060.10">
    <property type="entry name" value="Alpha-helical ferredoxin"/>
    <property type="match status" value="1"/>
</dbReference>
<dbReference type="PROSITE" id="PS51379">
    <property type="entry name" value="4FE4S_FER_2"/>
    <property type="match status" value="1"/>
</dbReference>
<evidence type="ECO:0000256" key="5">
    <source>
        <dbReference type="SAM" id="MobiDB-lite"/>
    </source>
</evidence>
<keyword evidence="3" id="KW-0314">Glutamate biosynthesis</keyword>
<keyword evidence="2" id="KW-0560">Oxidoreductase</keyword>
<evidence type="ECO:0000256" key="1">
    <source>
        <dbReference type="ARBA" id="ARBA00022605"/>
    </source>
</evidence>
<dbReference type="InterPro" id="IPR023753">
    <property type="entry name" value="FAD/NAD-binding_dom"/>
</dbReference>
<dbReference type="AlphaFoldDB" id="A0A271IY11"/>
<dbReference type="GO" id="GO:0051536">
    <property type="term" value="F:iron-sulfur cluster binding"/>
    <property type="evidence" value="ECO:0007669"/>
    <property type="project" value="InterPro"/>
</dbReference>
<comment type="pathway">
    <text evidence="4">Amino-acid biosynthesis.</text>
</comment>
<keyword evidence="8" id="KW-1185">Reference proteome</keyword>
<evidence type="ECO:0000259" key="6">
    <source>
        <dbReference type="PROSITE" id="PS51379"/>
    </source>
</evidence>
<dbReference type="EMBL" id="MQWD01000001">
    <property type="protein sequence ID" value="PAP75595.1"/>
    <property type="molecule type" value="Genomic_DNA"/>
</dbReference>
<evidence type="ECO:0000256" key="2">
    <source>
        <dbReference type="ARBA" id="ARBA00023002"/>
    </source>
</evidence>
<proteinExistence type="predicted"/>
<dbReference type="Pfam" id="PF14691">
    <property type="entry name" value="Fer4_20"/>
    <property type="match status" value="1"/>
</dbReference>
<organism evidence="7 8">
    <name type="scientific">Rubrivirga marina</name>
    <dbReference type="NCBI Taxonomy" id="1196024"/>
    <lineage>
        <taxon>Bacteria</taxon>
        <taxon>Pseudomonadati</taxon>
        <taxon>Rhodothermota</taxon>
        <taxon>Rhodothermia</taxon>
        <taxon>Rhodothermales</taxon>
        <taxon>Rubricoccaceae</taxon>
        <taxon>Rubrivirga</taxon>
    </lineage>
</organism>
<dbReference type="GO" id="GO:0016639">
    <property type="term" value="F:oxidoreductase activity, acting on the CH-NH2 group of donors, NAD or NADP as acceptor"/>
    <property type="evidence" value="ECO:0007669"/>
    <property type="project" value="InterPro"/>
</dbReference>
<dbReference type="RefSeq" id="WP_095509236.1">
    <property type="nucleotide sequence ID" value="NZ_MQWD01000001.1"/>
</dbReference>
<dbReference type="InterPro" id="IPR036188">
    <property type="entry name" value="FAD/NAD-bd_sf"/>
</dbReference>
<feature type="region of interest" description="Disordered" evidence="5">
    <location>
        <begin position="320"/>
        <end position="343"/>
    </location>
</feature>
<dbReference type="Pfam" id="PF07992">
    <property type="entry name" value="Pyr_redox_2"/>
    <property type="match status" value="1"/>
</dbReference>